<dbReference type="AlphaFoldDB" id="A0A563UHR3"/>
<sequence length="93" mass="10767">MTNDRCDFQLAQAISTCLEKQLEGQGRISCLQGKVFLTLRQSCVDSTLGSLLQQIYYSIDKHYPSRHEDVLLLIKDDTQQFDLEVKIWNTEEI</sequence>
<dbReference type="RefSeq" id="WP_146379828.1">
    <property type="nucleotide sequence ID" value="NZ_VOEJ01000001.1"/>
</dbReference>
<evidence type="ECO:0000313" key="1">
    <source>
        <dbReference type="EMBL" id="TWR30932.1"/>
    </source>
</evidence>
<dbReference type="Proteomes" id="UP000320042">
    <property type="component" value="Unassembled WGS sequence"/>
</dbReference>
<proteinExistence type="predicted"/>
<name>A0A563UHR3_9SPHI</name>
<evidence type="ECO:0000313" key="2">
    <source>
        <dbReference type="Proteomes" id="UP000320042"/>
    </source>
</evidence>
<accession>A0A563UHR3</accession>
<protein>
    <submittedName>
        <fullName evidence="1">Uncharacterized protein</fullName>
    </submittedName>
</protein>
<reference evidence="1 2" key="1">
    <citation type="submission" date="2019-07" db="EMBL/GenBank/DDBJ databases">
        <authorList>
            <person name="Kim J."/>
        </authorList>
    </citation>
    <scope>NUCLEOTIDE SEQUENCE [LARGE SCALE GENOMIC DNA]</scope>
    <source>
        <strain evidence="2">dk17</strain>
    </source>
</reference>
<dbReference type="EMBL" id="VOEJ01000001">
    <property type="protein sequence ID" value="TWR30932.1"/>
    <property type="molecule type" value="Genomic_DNA"/>
</dbReference>
<organism evidence="1 2">
    <name type="scientific">Mucilaginibacter pallidiroseus</name>
    <dbReference type="NCBI Taxonomy" id="2599295"/>
    <lineage>
        <taxon>Bacteria</taxon>
        <taxon>Pseudomonadati</taxon>
        <taxon>Bacteroidota</taxon>
        <taxon>Sphingobacteriia</taxon>
        <taxon>Sphingobacteriales</taxon>
        <taxon>Sphingobacteriaceae</taxon>
        <taxon>Mucilaginibacter</taxon>
    </lineage>
</organism>
<comment type="caution">
    <text evidence="1">The sequence shown here is derived from an EMBL/GenBank/DDBJ whole genome shotgun (WGS) entry which is preliminary data.</text>
</comment>
<keyword evidence="2" id="KW-1185">Reference proteome</keyword>
<gene>
    <name evidence="1" type="ORF">FPZ43_00165</name>
</gene>